<dbReference type="PANTHER" id="PTHR30055">
    <property type="entry name" value="HTH-TYPE TRANSCRIPTIONAL REGULATOR RUTR"/>
    <property type="match status" value="1"/>
</dbReference>
<keyword evidence="2 4" id="KW-0238">DNA-binding</keyword>
<dbReference type="EMBL" id="LT629772">
    <property type="protein sequence ID" value="SDS16794.1"/>
    <property type="molecule type" value="Genomic_DNA"/>
</dbReference>
<protein>
    <submittedName>
        <fullName evidence="6">DNA-binding transcriptional regulator, AcrR family</fullName>
    </submittedName>
</protein>
<dbReference type="InterPro" id="IPR023772">
    <property type="entry name" value="DNA-bd_HTH_TetR-type_CS"/>
</dbReference>
<gene>
    <name evidence="6" type="ORF">SAMN04489812_1089</name>
</gene>
<accession>A0A1H1Q096</accession>
<dbReference type="OrthoDB" id="3727135at2"/>
<evidence type="ECO:0000256" key="1">
    <source>
        <dbReference type="ARBA" id="ARBA00023015"/>
    </source>
</evidence>
<dbReference type="STRING" id="630515.SAMN04489812_1089"/>
<dbReference type="GO" id="GO:0003700">
    <property type="term" value="F:DNA-binding transcription factor activity"/>
    <property type="evidence" value="ECO:0007669"/>
    <property type="project" value="TreeGrafter"/>
</dbReference>
<feature type="DNA-binding region" description="H-T-H motif" evidence="4">
    <location>
        <begin position="38"/>
        <end position="57"/>
    </location>
</feature>
<dbReference type="InterPro" id="IPR011075">
    <property type="entry name" value="TetR_C"/>
</dbReference>
<dbReference type="Gene3D" id="1.10.357.10">
    <property type="entry name" value="Tetracycline Repressor, domain 2"/>
    <property type="match status" value="1"/>
</dbReference>
<dbReference type="AlphaFoldDB" id="A0A1H1Q096"/>
<dbReference type="Gene3D" id="1.10.10.60">
    <property type="entry name" value="Homeodomain-like"/>
    <property type="match status" value="1"/>
</dbReference>
<feature type="domain" description="HTH tetR-type" evidence="5">
    <location>
        <begin position="15"/>
        <end position="75"/>
    </location>
</feature>
<dbReference type="Proteomes" id="UP000199103">
    <property type="component" value="Chromosome I"/>
</dbReference>
<dbReference type="InterPro" id="IPR009057">
    <property type="entry name" value="Homeodomain-like_sf"/>
</dbReference>
<evidence type="ECO:0000259" key="5">
    <source>
        <dbReference type="PROSITE" id="PS50977"/>
    </source>
</evidence>
<dbReference type="PROSITE" id="PS50977">
    <property type="entry name" value="HTH_TETR_2"/>
    <property type="match status" value="1"/>
</dbReference>
<dbReference type="RefSeq" id="WP_091521073.1">
    <property type="nucleotide sequence ID" value="NZ_LT629772.1"/>
</dbReference>
<evidence type="ECO:0000313" key="7">
    <source>
        <dbReference type="Proteomes" id="UP000199103"/>
    </source>
</evidence>
<dbReference type="PANTHER" id="PTHR30055:SF148">
    <property type="entry name" value="TETR-FAMILY TRANSCRIPTIONAL REGULATOR"/>
    <property type="match status" value="1"/>
</dbReference>
<evidence type="ECO:0000313" key="6">
    <source>
        <dbReference type="EMBL" id="SDS16794.1"/>
    </source>
</evidence>
<keyword evidence="7" id="KW-1185">Reference proteome</keyword>
<dbReference type="Pfam" id="PF00440">
    <property type="entry name" value="TetR_N"/>
    <property type="match status" value="1"/>
</dbReference>
<dbReference type="SUPFAM" id="SSF48498">
    <property type="entry name" value="Tetracyclin repressor-like, C-terminal domain"/>
    <property type="match status" value="1"/>
</dbReference>
<keyword evidence="1" id="KW-0805">Transcription regulation</keyword>
<dbReference type="Pfam" id="PF16859">
    <property type="entry name" value="TetR_C_11"/>
    <property type="match status" value="1"/>
</dbReference>
<evidence type="ECO:0000256" key="3">
    <source>
        <dbReference type="ARBA" id="ARBA00023163"/>
    </source>
</evidence>
<dbReference type="InterPro" id="IPR050109">
    <property type="entry name" value="HTH-type_TetR-like_transc_reg"/>
</dbReference>
<proteinExistence type="predicted"/>
<sequence>MTTRREPAGAAVLQESVTVAISAAMFDQLAEGGYARMSMEAVARSAGVGKAAVYRRWPSKQAMVVDLIGAATQDYLPEVPDTGSLVGDARGFLELIHAQVADPRIRRIALDVLVETSRNRDLEAALHDVVDRPRRIAASTVLTRAIDRGELAADIDLELGLDLLIAPLLIRLVRRREPMNDAELGRLTDVIVAGLRAV</sequence>
<dbReference type="InterPro" id="IPR001647">
    <property type="entry name" value="HTH_TetR"/>
</dbReference>
<name>A0A1H1Q096_9ACTN</name>
<evidence type="ECO:0000256" key="2">
    <source>
        <dbReference type="ARBA" id="ARBA00023125"/>
    </source>
</evidence>
<dbReference type="PROSITE" id="PS01081">
    <property type="entry name" value="HTH_TETR_1"/>
    <property type="match status" value="1"/>
</dbReference>
<dbReference type="InterPro" id="IPR036271">
    <property type="entry name" value="Tet_transcr_reg_TetR-rel_C_sf"/>
</dbReference>
<dbReference type="GO" id="GO:0000976">
    <property type="term" value="F:transcription cis-regulatory region binding"/>
    <property type="evidence" value="ECO:0007669"/>
    <property type="project" value="TreeGrafter"/>
</dbReference>
<dbReference type="SUPFAM" id="SSF46689">
    <property type="entry name" value="Homeodomain-like"/>
    <property type="match status" value="1"/>
</dbReference>
<organism evidence="6 7">
    <name type="scientific">Microlunatus soli</name>
    <dbReference type="NCBI Taxonomy" id="630515"/>
    <lineage>
        <taxon>Bacteria</taxon>
        <taxon>Bacillati</taxon>
        <taxon>Actinomycetota</taxon>
        <taxon>Actinomycetes</taxon>
        <taxon>Propionibacteriales</taxon>
        <taxon>Propionibacteriaceae</taxon>
        <taxon>Microlunatus</taxon>
    </lineage>
</organism>
<evidence type="ECO:0000256" key="4">
    <source>
        <dbReference type="PROSITE-ProRule" id="PRU00335"/>
    </source>
</evidence>
<reference evidence="6 7" key="1">
    <citation type="submission" date="2016-10" db="EMBL/GenBank/DDBJ databases">
        <authorList>
            <person name="de Groot N.N."/>
        </authorList>
    </citation>
    <scope>NUCLEOTIDE SEQUENCE [LARGE SCALE GENOMIC DNA]</scope>
    <source>
        <strain evidence="6 7">DSM 21800</strain>
    </source>
</reference>
<keyword evidence="3" id="KW-0804">Transcription</keyword>